<keyword evidence="4 8" id="KW-1133">Transmembrane helix</keyword>
<feature type="transmembrane region" description="Helical" evidence="8">
    <location>
        <begin position="648"/>
        <end position="670"/>
    </location>
</feature>
<dbReference type="PANTHER" id="PTHR17920">
    <property type="entry name" value="TRANSMEMBRANE AND COILED-COIL DOMAIN-CONTAINING PROTEIN 4 TMCO4"/>
    <property type="match status" value="1"/>
</dbReference>
<feature type="compositionally biased region" description="Low complexity" evidence="7">
    <location>
        <begin position="466"/>
        <end position="480"/>
    </location>
</feature>
<dbReference type="AlphaFoldDB" id="A0A2J6QFK2"/>
<dbReference type="GO" id="GO:0016020">
    <property type="term" value="C:membrane"/>
    <property type="evidence" value="ECO:0007669"/>
    <property type="project" value="UniProtKB-SubCell"/>
</dbReference>
<dbReference type="EMBL" id="KZ613471">
    <property type="protein sequence ID" value="PMD25041.1"/>
    <property type="molecule type" value="Genomic_DNA"/>
</dbReference>
<feature type="compositionally biased region" description="Polar residues" evidence="7">
    <location>
        <begin position="204"/>
        <end position="220"/>
    </location>
</feature>
<feature type="coiled-coil region" evidence="6">
    <location>
        <begin position="955"/>
        <end position="982"/>
    </location>
</feature>
<accession>A0A2J6QFK2</accession>
<feature type="transmembrane region" description="Helical" evidence="8">
    <location>
        <begin position="603"/>
        <end position="628"/>
    </location>
</feature>
<dbReference type="PANTHER" id="PTHR17920:SF3">
    <property type="entry name" value="TRANSMEMBRANE AND COILED-COIL DOMAIN-CONTAINING PROTEIN 4"/>
    <property type="match status" value="1"/>
</dbReference>
<feature type="compositionally biased region" description="Basic and acidic residues" evidence="7">
    <location>
        <begin position="117"/>
        <end position="149"/>
    </location>
</feature>
<feature type="region of interest" description="Disordered" evidence="7">
    <location>
        <begin position="1053"/>
        <end position="1116"/>
    </location>
</feature>
<evidence type="ECO:0000256" key="8">
    <source>
        <dbReference type="SAM" id="Phobius"/>
    </source>
</evidence>
<feature type="compositionally biased region" description="Acidic residues" evidence="7">
    <location>
        <begin position="89"/>
        <end position="100"/>
    </location>
</feature>
<evidence type="ECO:0000313" key="9">
    <source>
        <dbReference type="EMBL" id="PMD25041.1"/>
    </source>
</evidence>
<feature type="region of interest" description="Disordered" evidence="7">
    <location>
        <begin position="1"/>
        <end position="255"/>
    </location>
</feature>
<dbReference type="InterPro" id="IPR007941">
    <property type="entry name" value="DUF726"/>
</dbReference>
<evidence type="ECO:0000256" key="4">
    <source>
        <dbReference type="ARBA" id="ARBA00022989"/>
    </source>
</evidence>
<evidence type="ECO:0000256" key="2">
    <source>
        <dbReference type="ARBA" id="ARBA00009824"/>
    </source>
</evidence>
<evidence type="ECO:0000256" key="6">
    <source>
        <dbReference type="SAM" id="Coils"/>
    </source>
</evidence>
<feature type="compositionally biased region" description="Polar residues" evidence="7">
    <location>
        <begin position="1145"/>
        <end position="1156"/>
    </location>
</feature>
<evidence type="ECO:0000256" key="1">
    <source>
        <dbReference type="ARBA" id="ARBA00004141"/>
    </source>
</evidence>
<dbReference type="SUPFAM" id="SSF53474">
    <property type="entry name" value="alpha/beta-Hydrolases"/>
    <property type="match status" value="1"/>
</dbReference>
<dbReference type="STRING" id="1745343.A0A2J6QFK2"/>
<organism evidence="9 10">
    <name type="scientific">Hyaloscypha hepaticicola</name>
    <dbReference type="NCBI Taxonomy" id="2082293"/>
    <lineage>
        <taxon>Eukaryota</taxon>
        <taxon>Fungi</taxon>
        <taxon>Dikarya</taxon>
        <taxon>Ascomycota</taxon>
        <taxon>Pezizomycotina</taxon>
        <taxon>Leotiomycetes</taxon>
        <taxon>Helotiales</taxon>
        <taxon>Hyaloscyphaceae</taxon>
        <taxon>Hyaloscypha</taxon>
    </lineage>
</organism>
<evidence type="ECO:0000313" key="10">
    <source>
        <dbReference type="Proteomes" id="UP000235672"/>
    </source>
</evidence>
<comment type="subcellular location">
    <subcellularLocation>
        <location evidence="1">Membrane</location>
        <topology evidence="1">Multi-pass membrane protein</topology>
    </subcellularLocation>
</comment>
<feature type="compositionally biased region" description="Basic and acidic residues" evidence="7">
    <location>
        <begin position="56"/>
        <end position="88"/>
    </location>
</feature>
<dbReference type="Pfam" id="PF05277">
    <property type="entry name" value="DUF726"/>
    <property type="match status" value="1"/>
</dbReference>
<feature type="region of interest" description="Disordered" evidence="7">
    <location>
        <begin position="1143"/>
        <end position="1178"/>
    </location>
</feature>
<dbReference type="OrthoDB" id="277931at2759"/>
<protein>
    <submittedName>
        <fullName evidence="9">DUF726-domain-containing protein</fullName>
    </submittedName>
</protein>
<keyword evidence="3 8" id="KW-0812">Transmembrane</keyword>
<comment type="similarity">
    <text evidence="2">Belongs to the TMCO4 family.</text>
</comment>
<gene>
    <name evidence="9" type="ORF">NA56DRAFT_467599</name>
</gene>
<name>A0A2J6QFK2_9HELO</name>
<keyword evidence="5 8" id="KW-0472">Membrane</keyword>
<feature type="compositionally biased region" description="Polar residues" evidence="7">
    <location>
        <begin position="444"/>
        <end position="458"/>
    </location>
</feature>
<evidence type="ECO:0000256" key="7">
    <source>
        <dbReference type="SAM" id="MobiDB-lite"/>
    </source>
</evidence>
<sequence>MPGVDEAANTTAKADALSNGEVAHSGEAPELDDFGLPVKKHTPMPVAESDTEEEEGSKMDQEGLRGHIGKDEPDSAVKSKGGLKVETRAEDEESSGEEEFTDARSTPIPIPATPIPDPKDVSEKAEEFRRTTIENLRETAQKEDPKETSGRIPDVMKPQQTVAEIRPENTEQQEPSEPAVAKPDAPDIDVSKVQTKGAGHSRNHSSVAPPNGHTRGQSSKGAGISEWSHQHIAQANVESPKQEEDEWQTMPAYAPFDMYDDDNKLIAKEAQLSDDEADAYAGLGGAGKGYTRIQLDEDAQSATSLDENTQYLFKEVNGGTGAGQEEDEEQRDAVSQMQATKDLLTEGQRIAYVGMTRLILSEMVKQAESVIGVTKGTKKEMQMAAEAMQMWSQKMMVRLYAHMDISTAEQIMIEQLADHGVVPSDLTPTLMQNARVKNPMAEQESPTAESSSPRQGSIASMEKNSRLSVSSPRPSISSPKTPRHEEEEAAQAPPPYQEHEGEDLPEVRTPSQLPTTQNLDIDLRWTVLCDLFLTLIADSVYDSRSRVLLERVGKNMKIDWLEICRFEKRVTDALEMQQAAEKENWNEDEHKENRRKMALKKRYMMMGLATVGGGLVIGLSAGLLAPLIGAGLAAGFTTIGVAGTSGFLAGAGGAAIITTGAATSGGIIAVRAANRRTGAVKTFEYRPLHNNKRVNLIVTVSGWMTGKVDDVRLPYSTVDPIMGDIYSVLWEPEMLTSMGDTINILATEALTQGLQQVLGSTILIGLMAALQLPVVLTKLAYLIDNPWTVSLDRANAAGLILADSLIDRNLGARPITFVGYSLGSRVIFSCLRELAKKGAYGLVQNVYLFGSPIVAKKDEYLRARSVVSGRFVNGFAKNDWILGYLFRLTSGGISRVAGLAPVEEIPGLENVDVTELVPGHMAYRTAMPRLLREVGWMVESDEFTEIEDPDPENHAKRQRELINEIEEARKEFEKKEKEGKGKFGWLSRKKKTVVEKKEWEMYEESKGNFESSRTEDAEGNNYGVLFDIDAIRAELASEQMEVRELKSTLPPMKLDLASSSSTNPRVSLRETKSYDAATKLTPNPPLRPSPAHSPRGSISDRLPAYKSPPNYGGAEEDEVSMTFDTAYQSPTRSVSGSFNHLPLRSSPSPAVSQSAFSPPIAEPRERAATLQRPELKSSSTLPTTLLAISLDHNAWADEDEDFGREKEIEMTFA</sequence>
<evidence type="ECO:0000256" key="5">
    <source>
        <dbReference type="ARBA" id="ARBA00023136"/>
    </source>
</evidence>
<keyword evidence="10" id="KW-1185">Reference proteome</keyword>
<feature type="region of interest" description="Disordered" evidence="7">
    <location>
        <begin position="438"/>
        <end position="513"/>
    </location>
</feature>
<dbReference type="InterPro" id="IPR029058">
    <property type="entry name" value="AB_hydrolase_fold"/>
</dbReference>
<keyword evidence="6" id="KW-0175">Coiled coil</keyword>
<evidence type="ECO:0000256" key="3">
    <source>
        <dbReference type="ARBA" id="ARBA00022692"/>
    </source>
</evidence>
<reference evidence="9 10" key="1">
    <citation type="submission" date="2016-05" db="EMBL/GenBank/DDBJ databases">
        <title>A degradative enzymes factory behind the ericoid mycorrhizal symbiosis.</title>
        <authorList>
            <consortium name="DOE Joint Genome Institute"/>
            <person name="Martino E."/>
            <person name="Morin E."/>
            <person name="Grelet G."/>
            <person name="Kuo A."/>
            <person name="Kohler A."/>
            <person name="Daghino S."/>
            <person name="Barry K."/>
            <person name="Choi C."/>
            <person name="Cichocki N."/>
            <person name="Clum A."/>
            <person name="Copeland A."/>
            <person name="Hainaut M."/>
            <person name="Haridas S."/>
            <person name="Labutti K."/>
            <person name="Lindquist E."/>
            <person name="Lipzen A."/>
            <person name="Khouja H.-R."/>
            <person name="Murat C."/>
            <person name="Ohm R."/>
            <person name="Olson A."/>
            <person name="Spatafora J."/>
            <person name="Veneault-Fourrey C."/>
            <person name="Henrissat B."/>
            <person name="Grigoriev I."/>
            <person name="Martin F."/>
            <person name="Perotto S."/>
        </authorList>
    </citation>
    <scope>NUCLEOTIDE SEQUENCE [LARGE SCALE GENOMIC DNA]</scope>
    <source>
        <strain evidence="9 10">UAMH 7357</strain>
    </source>
</reference>
<proteinExistence type="inferred from homology"/>
<dbReference type="Proteomes" id="UP000235672">
    <property type="component" value="Unassembled WGS sequence"/>
</dbReference>